<evidence type="ECO:0000256" key="1">
    <source>
        <dbReference type="SAM" id="MobiDB-lite"/>
    </source>
</evidence>
<organism evidence="2">
    <name type="scientific">Trypanosoma vivax (strain Y486)</name>
    <dbReference type="NCBI Taxonomy" id="1055687"/>
    <lineage>
        <taxon>Eukaryota</taxon>
        <taxon>Discoba</taxon>
        <taxon>Euglenozoa</taxon>
        <taxon>Kinetoplastea</taxon>
        <taxon>Metakinetoplastina</taxon>
        <taxon>Trypanosomatida</taxon>
        <taxon>Trypanosomatidae</taxon>
        <taxon>Trypanosoma</taxon>
        <taxon>Duttonella</taxon>
    </lineage>
</organism>
<evidence type="ECO:0000313" key="2">
    <source>
        <dbReference type="EMBL" id="CCC52002.1"/>
    </source>
</evidence>
<name>G0U7Z4_TRYVY</name>
<gene>
    <name evidence="2" type="ORF">TVY486_1010450</name>
</gene>
<accession>G0U7Z4</accession>
<feature type="region of interest" description="Disordered" evidence="1">
    <location>
        <begin position="1"/>
        <end position="44"/>
    </location>
</feature>
<feature type="compositionally biased region" description="Basic residues" evidence="1">
    <location>
        <begin position="33"/>
        <end position="44"/>
    </location>
</feature>
<protein>
    <submittedName>
        <fullName evidence="2">Uncharacterized protein</fullName>
    </submittedName>
</protein>
<dbReference type="EMBL" id="HE573026">
    <property type="protein sequence ID" value="CCC52002.1"/>
    <property type="molecule type" value="Genomic_DNA"/>
</dbReference>
<sequence>MTIASDEESAHSRNQSPGRRKGEPKAIVGPPTNHKRLREHTRHSPKCTWNVSTQVRSLNFRVIQTRLPGKRCGRAIDNRKAVHATPRLPWGIHITPVGVHCCPLGVFKRFHQKVTQLQTPRTPSQVHDPSC</sequence>
<dbReference type="AlphaFoldDB" id="G0U7Z4"/>
<reference evidence="2" key="1">
    <citation type="journal article" date="2012" name="Proc. Natl. Acad. Sci. U.S.A.">
        <title>Antigenic diversity is generated by distinct evolutionary mechanisms in African trypanosome species.</title>
        <authorList>
            <person name="Jackson A.P."/>
            <person name="Berry A."/>
            <person name="Aslett M."/>
            <person name="Allison H.C."/>
            <person name="Burton P."/>
            <person name="Vavrova-Anderson J."/>
            <person name="Brown R."/>
            <person name="Browne H."/>
            <person name="Corton N."/>
            <person name="Hauser H."/>
            <person name="Gamble J."/>
            <person name="Gilderthorp R."/>
            <person name="Marcello L."/>
            <person name="McQuillan J."/>
            <person name="Otto T.D."/>
            <person name="Quail M.A."/>
            <person name="Sanders M.J."/>
            <person name="van Tonder A."/>
            <person name="Ginger M.L."/>
            <person name="Field M.C."/>
            <person name="Barry J.D."/>
            <person name="Hertz-Fowler C."/>
            <person name="Berriman M."/>
        </authorList>
    </citation>
    <scope>NUCLEOTIDE SEQUENCE</scope>
    <source>
        <strain evidence="2">Y486</strain>
    </source>
</reference>
<proteinExistence type="predicted"/>